<sequence length="239" mass="26424">MINIFNEILFRPLINLLVFFYNVIPTHDVGLAIIALTVVIRLILWPLGQKGIKSQAALAKIQPEIEEIKKKYQGNKEGQAKALMELYSKNGINPLSGCLPIIIQIPVLIALWQVFLSGAKLETISGLYSFVAAPSNIQPVFLGLFDLTQRSVILAIVAGALQYFQAKMMMPTFAKASVNKPASAAGAPDFGQMMSKQMLYFAPILTIVISWSLPAALPLYWIVTTLATLAQQYWIKKRS</sequence>
<proteinExistence type="inferred from homology"/>
<comment type="subcellular location">
    <subcellularLocation>
        <location evidence="1">Cell membrane</location>
        <topology evidence="1">Multi-pass membrane protein</topology>
    </subcellularLocation>
    <subcellularLocation>
        <location evidence="9">Membrane</location>
        <topology evidence="9">Multi-pass membrane protein</topology>
    </subcellularLocation>
</comment>
<dbReference type="AlphaFoldDB" id="A0A1F5CB82"/>
<dbReference type="Proteomes" id="UP000177197">
    <property type="component" value="Unassembled WGS sequence"/>
</dbReference>
<dbReference type="GO" id="GO:0032977">
    <property type="term" value="F:membrane insertase activity"/>
    <property type="evidence" value="ECO:0007669"/>
    <property type="project" value="InterPro"/>
</dbReference>
<dbReference type="NCBIfam" id="TIGR03592">
    <property type="entry name" value="yidC_oxa1_cterm"/>
    <property type="match status" value="1"/>
</dbReference>
<accession>A0A1F5CB82</accession>
<dbReference type="PANTHER" id="PTHR12428">
    <property type="entry name" value="OXA1"/>
    <property type="match status" value="1"/>
</dbReference>
<keyword evidence="5" id="KW-0653">Protein transport</keyword>
<evidence type="ECO:0000256" key="3">
    <source>
        <dbReference type="ARBA" id="ARBA00022475"/>
    </source>
</evidence>
<evidence type="ECO:0000259" key="11">
    <source>
        <dbReference type="Pfam" id="PF02096"/>
    </source>
</evidence>
<feature type="transmembrane region" description="Helical" evidence="10">
    <location>
        <begin position="198"/>
        <end position="213"/>
    </location>
</feature>
<evidence type="ECO:0000256" key="10">
    <source>
        <dbReference type="SAM" id="Phobius"/>
    </source>
</evidence>
<evidence type="ECO:0000256" key="9">
    <source>
        <dbReference type="RuleBase" id="RU003945"/>
    </source>
</evidence>
<dbReference type="InterPro" id="IPR028055">
    <property type="entry name" value="YidC/Oxa/ALB_C"/>
</dbReference>
<protein>
    <recommendedName>
        <fullName evidence="11">Membrane insertase YidC/Oxa/ALB C-terminal domain-containing protein</fullName>
    </recommendedName>
</protein>
<keyword evidence="3" id="KW-1003">Cell membrane</keyword>
<evidence type="ECO:0000256" key="6">
    <source>
        <dbReference type="ARBA" id="ARBA00022989"/>
    </source>
</evidence>
<dbReference type="PANTHER" id="PTHR12428:SF65">
    <property type="entry name" value="CYTOCHROME C OXIDASE ASSEMBLY PROTEIN COX18, MITOCHONDRIAL"/>
    <property type="match status" value="1"/>
</dbReference>
<evidence type="ECO:0000256" key="7">
    <source>
        <dbReference type="ARBA" id="ARBA00023136"/>
    </source>
</evidence>
<comment type="caution">
    <text evidence="12">The sequence shown here is derived from an EMBL/GenBank/DDBJ whole genome shotgun (WGS) entry which is preliminary data.</text>
</comment>
<evidence type="ECO:0000313" key="12">
    <source>
        <dbReference type="EMBL" id="OGD40068.1"/>
    </source>
</evidence>
<evidence type="ECO:0000256" key="5">
    <source>
        <dbReference type="ARBA" id="ARBA00022927"/>
    </source>
</evidence>
<feature type="domain" description="Membrane insertase YidC/Oxa/ALB C-terminal" evidence="11">
    <location>
        <begin position="30"/>
        <end position="237"/>
    </location>
</feature>
<evidence type="ECO:0000256" key="1">
    <source>
        <dbReference type="ARBA" id="ARBA00004651"/>
    </source>
</evidence>
<evidence type="ECO:0000256" key="8">
    <source>
        <dbReference type="ARBA" id="ARBA00023186"/>
    </source>
</evidence>
<name>A0A1F5CB82_9BACT</name>
<dbReference type="InterPro" id="IPR047196">
    <property type="entry name" value="YidC_ALB_C"/>
</dbReference>
<evidence type="ECO:0000256" key="2">
    <source>
        <dbReference type="ARBA" id="ARBA00022448"/>
    </source>
</evidence>
<keyword evidence="4 9" id="KW-0812">Transmembrane</keyword>
<reference evidence="12 13" key="1">
    <citation type="journal article" date="2016" name="Nat. Commun.">
        <title>Thousands of microbial genomes shed light on interconnected biogeochemical processes in an aquifer system.</title>
        <authorList>
            <person name="Anantharaman K."/>
            <person name="Brown C.T."/>
            <person name="Hug L.A."/>
            <person name="Sharon I."/>
            <person name="Castelle C.J."/>
            <person name="Probst A.J."/>
            <person name="Thomas B.C."/>
            <person name="Singh A."/>
            <person name="Wilkins M.J."/>
            <person name="Karaoz U."/>
            <person name="Brodie E.L."/>
            <person name="Williams K.H."/>
            <person name="Hubbard S.S."/>
            <person name="Banfield J.F."/>
        </authorList>
    </citation>
    <scope>NUCLEOTIDE SEQUENCE [LARGE SCALE GENOMIC DNA]</scope>
</reference>
<evidence type="ECO:0000313" key="13">
    <source>
        <dbReference type="Proteomes" id="UP000177197"/>
    </source>
</evidence>
<dbReference type="GO" id="GO:0005886">
    <property type="term" value="C:plasma membrane"/>
    <property type="evidence" value="ECO:0007669"/>
    <property type="project" value="UniProtKB-SubCell"/>
</dbReference>
<keyword evidence="2" id="KW-0813">Transport</keyword>
<gene>
    <name evidence="12" type="ORF">A3I30_02480</name>
</gene>
<keyword evidence="7 10" id="KW-0472">Membrane</keyword>
<dbReference type="InterPro" id="IPR001708">
    <property type="entry name" value="YidC/ALB3/OXA1/COX18"/>
</dbReference>
<dbReference type="GO" id="GO:0051205">
    <property type="term" value="P:protein insertion into membrane"/>
    <property type="evidence" value="ECO:0007669"/>
    <property type="project" value="TreeGrafter"/>
</dbReference>
<dbReference type="GO" id="GO:0015031">
    <property type="term" value="P:protein transport"/>
    <property type="evidence" value="ECO:0007669"/>
    <property type="project" value="UniProtKB-KW"/>
</dbReference>
<dbReference type="CDD" id="cd20070">
    <property type="entry name" value="5TM_YidC_Alb3"/>
    <property type="match status" value="1"/>
</dbReference>
<keyword evidence="8" id="KW-0143">Chaperone</keyword>
<comment type="similarity">
    <text evidence="9">Belongs to the OXA1/ALB3/YidC family.</text>
</comment>
<organism evidence="12 13">
    <name type="scientific">Candidatus Azambacteria bacterium RIFCSPLOWO2_02_FULL_44_14</name>
    <dbReference type="NCBI Taxonomy" id="1797306"/>
    <lineage>
        <taxon>Bacteria</taxon>
        <taxon>Candidatus Azamiibacteriota</taxon>
    </lineage>
</organism>
<keyword evidence="6 10" id="KW-1133">Transmembrane helix</keyword>
<feature type="transmembrane region" description="Helical" evidence="10">
    <location>
        <begin position="98"/>
        <end position="119"/>
    </location>
</feature>
<evidence type="ECO:0000256" key="4">
    <source>
        <dbReference type="ARBA" id="ARBA00022692"/>
    </source>
</evidence>
<dbReference type="Pfam" id="PF02096">
    <property type="entry name" value="60KD_IMP"/>
    <property type="match status" value="1"/>
</dbReference>
<dbReference type="EMBL" id="MEYV01000013">
    <property type="protein sequence ID" value="OGD40068.1"/>
    <property type="molecule type" value="Genomic_DNA"/>
</dbReference>
<feature type="transmembrane region" description="Helical" evidence="10">
    <location>
        <begin position="19"/>
        <end position="44"/>
    </location>
</feature>